<dbReference type="Proteomes" id="UP000050525">
    <property type="component" value="Unassembled WGS sequence"/>
</dbReference>
<protein>
    <submittedName>
        <fullName evidence="1">Uncharacterized protein</fullName>
    </submittedName>
</protein>
<gene>
    <name evidence="1" type="ORF">Y1Q_0000137</name>
</gene>
<dbReference type="EMBL" id="AKHW03005770">
    <property type="protein sequence ID" value="KYO25470.1"/>
    <property type="molecule type" value="Genomic_DNA"/>
</dbReference>
<organism evidence="1 2">
    <name type="scientific">Alligator mississippiensis</name>
    <name type="common">American alligator</name>
    <dbReference type="NCBI Taxonomy" id="8496"/>
    <lineage>
        <taxon>Eukaryota</taxon>
        <taxon>Metazoa</taxon>
        <taxon>Chordata</taxon>
        <taxon>Craniata</taxon>
        <taxon>Vertebrata</taxon>
        <taxon>Euteleostomi</taxon>
        <taxon>Archelosauria</taxon>
        <taxon>Archosauria</taxon>
        <taxon>Crocodylia</taxon>
        <taxon>Alligatoridae</taxon>
        <taxon>Alligatorinae</taxon>
        <taxon>Alligator</taxon>
    </lineage>
</organism>
<sequence>MGSSRPAQRVTSLGLLPPNTVFPWIRHLRTTGFTSQLQLLSAASGNHLWKCEGQSPDQHRQECIDVITHTHRRTTFRFQPLSDDLGSCTKEQMNSPQLAAHYLTGHICRQITGSSDFQSCAGGVEA</sequence>
<accession>A0A151MM52</accession>
<reference evidence="1 2" key="1">
    <citation type="journal article" date="2012" name="Genome Biol.">
        <title>Sequencing three crocodilian genomes to illuminate the evolution of archosaurs and amniotes.</title>
        <authorList>
            <person name="St John J.A."/>
            <person name="Braun E.L."/>
            <person name="Isberg S.R."/>
            <person name="Miles L.G."/>
            <person name="Chong A.Y."/>
            <person name="Gongora J."/>
            <person name="Dalzell P."/>
            <person name="Moran C."/>
            <person name="Bed'hom B."/>
            <person name="Abzhanov A."/>
            <person name="Burgess S.C."/>
            <person name="Cooksey A.M."/>
            <person name="Castoe T.A."/>
            <person name="Crawford N.G."/>
            <person name="Densmore L.D."/>
            <person name="Drew J.C."/>
            <person name="Edwards S.V."/>
            <person name="Faircloth B.C."/>
            <person name="Fujita M.K."/>
            <person name="Greenwold M.J."/>
            <person name="Hoffmann F.G."/>
            <person name="Howard J.M."/>
            <person name="Iguchi T."/>
            <person name="Janes D.E."/>
            <person name="Khan S.Y."/>
            <person name="Kohno S."/>
            <person name="de Koning A.J."/>
            <person name="Lance S.L."/>
            <person name="McCarthy F.M."/>
            <person name="McCormack J.E."/>
            <person name="Merchant M.E."/>
            <person name="Peterson D.G."/>
            <person name="Pollock D.D."/>
            <person name="Pourmand N."/>
            <person name="Raney B.J."/>
            <person name="Roessler K.A."/>
            <person name="Sanford J.R."/>
            <person name="Sawyer R.H."/>
            <person name="Schmidt C.J."/>
            <person name="Triplett E.W."/>
            <person name="Tuberville T.D."/>
            <person name="Venegas-Anaya M."/>
            <person name="Howard J.T."/>
            <person name="Jarvis E.D."/>
            <person name="Guillette L.J.Jr."/>
            <person name="Glenn T.C."/>
            <person name="Green R.E."/>
            <person name="Ray D.A."/>
        </authorList>
    </citation>
    <scope>NUCLEOTIDE SEQUENCE [LARGE SCALE GENOMIC DNA]</scope>
    <source>
        <strain evidence="1">KSC_2009_1</strain>
    </source>
</reference>
<dbReference type="AlphaFoldDB" id="A0A151MM52"/>
<comment type="caution">
    <text evidence="1">The sequence shown here is derived from an EMBL/GenBank/DDBJ whole genome shotgun (WGS) entry which is preliminary data.</text>
</comment>
<evidence type="ECO:0000313" key="2">
    <source>
        <dbReference type="Proteomes" id="UP000050525"/>
    </source>
</evidence>
<proteinExistence type="predicted"/>
<keyword evidence="2" id="KW-1185">Reference proteome</keyword>
<name>A0A151MM52_ALLMI</name>
<evidence type="ECO:0000313" key="1">
    <source>
        <dbReference type="EMBL" id="KYO25470.1"/>
    </source>
</evidence>